<dbReference type="EMBL" id="JADEYS010000019">
    <property type="protein sequence ID" value="MBE9398913.1"/>
    <property type="molecule type" value="Genomic_DNA"/>
</dbReference>
<comment type="caution">
    <text evidence="3">The sequence shown here is derived from an EMBL/GenBank/DDBJ whole genome shotgun (WGS) entry which is preliminary data.</text>
</comment>
<dbReference type="PANTHER" id="PTHR33546:SF1">
    <property type="entry name" value="LARGE, MULTIFUNCTIONAL SECRETED PROTEIN"/>
    <property type="match status" value="1"/>
</dbReference>
<dbReference type="Gene3D" id="2.120.10.30">
    <property type="entry name" value="TolB, C-terminal domain"/>
    <property type="match status" value="1"/>
</dbReference>
<dbReference type="InterPro" id="IPR011042">
    <property type="entry name" value="6-blade_b-propeller_TolB-like"/>
</dbReference>
<dbReference type="RefSeq" id="WP_193954606.1">
    <property type="nucleotide sequence ID" value="NZ_JADEYS010000019.1"/>
</dbReference>
<dbReference type="InterPro" id="IPR011041">
    <property type="entry name" value="Quinoprot_gluc/sorb_DH_b-prop"/>
</dbReference>
<sequence>MNNSLRSIALTVLLISTPLCARTLPLERLQLPPGYQIRIAAEVDNARQMARVDTPEGKGILFVGSRRAGKVVALLDRDGDGYYEQQYLIARGLNLPSGVAVQGNDLYVAAVDKIWRYPNLVTRLENPPTAELLTDQLPDETHHGWKYLKFGPDGWLYMNVGAPCNICLSRDPRFASILRLNTETGEQQVVASGVRNSVGFTWHPEDKSLWFTDNGRDHLGDDRPDDELNRSTHIGQHFGYPYVHAKDIRDPRFGQQGQGKYIAPVLELGAHVAPLGLTFYTGDQFPDATHNTLFIAEHGSWNRSLKVGYRVVRVETQAGEAISHTPFISGWLRGQRHWGRPADVMIDHDGSLLISDDYAGVIYRVTSAKKPAKATR</sequence>
<feature type="chain" id="PRO_5035221401" evidence="1">
    <location>
        <begin position="22"/>
        <end position="376"/>
    </location>
</feature>
<feature type="signal peptide" evidence="1">
    <location>
        <begin position="1"/>
        <end position="21"/>
    </location>
</feature>
<dbReference type="Proteomes" id="UP000640333">
    <property type="component" value="Unassembled WGS sequence"/>
</dbReference>
<dbReference type="Pfam" id="PF23500">
    <property type="entry name" value="DUF7133"/>
    <property type="match status" value="1"/>
</dbReference>
<dbReference type="PANTHER" id="PTHR33546">
    <property type="entry name" value="LARGE, MULTIFUNCTIONAL SECRETED PROTEIN-RELATED"/>
    <property type="match status" value="1"/>
</dbReference>
<dbReference type="SUPFAM" id="SSF50952">
    <property type="entry name" value="Soluble quinoprotein glucose dehydrogenase"/>
    <property type="match status" value="1"/>
</dbReference>
<proteinExistence type="predicted"/>
<accession>A0A8J7JZK3</accession>
<dbReference type="InterPro" id="IPR055557">
    <property type="entry name" value="DUF7133"/>
</dbReference>
<keyword evidence="1" id="KW-0732">Signal</keyword>
<protein>
    <submittedName>
        <fullName evidence="3">Sorbosone dehydrogenase family protein</fullName>
    </submittedName>
</protein>
<dbReference type="AlphaFoldDB" id="A0A8J7JZK3"/>
<feature type="domain" description="DUF7133" evidence="2">
    <location>
        <begin position="66"/>
        <end position="363"/>
    </location>
</feature>
<name>A0A8J7JZK3_9GAMM</name>
<reference evidence="3" key="1">
    <citation type="submission" date="2020-10" db="EMBL/GenBank/DDBJ databases">
        <title>Bacterium isolated from coastal waters sediment.</title>
        <authorList>
            <person name="Chen R.-J."/>
            <person name="Lu D.-C."/>
            <person name="Zhu K.-L."/>
            <person name="Du Z.-J."/>
        </authorList>
    </citation>
    <scope>NUCLEOTIDE SEQUENCE</scope>
    <source>
        <strain evidence="3">N1Y112</strain>
    </source>
</reference>
<evidence type="ECO:0000256" key="1">
    <source>
        <dbReference type="SAM" id="SignalP"/>
    </source>
</evidence>
<evidence type="ECO:0000313" key="4">
    <source>
        <dbReference type="Proteomes" id="UP000640333"/>
    </source>
</evidence>
<evidence type="ECO:0000313" key="3">
    <source>
        <dbReference type="EMBL" id="MBE9398913.1"/>
    </source>
</evidence>
<evidence type="ECO:0000259" key="2">
    <source>
        <dbReference type="Pfam" id="PF23500"/>
    </source>
</evidence>
<organism evidence="3 4">
    <name type="scientific">Pontibacterium sinense</name>
    <dbReference type="NCBI Taxonomy" id="2781979"/>
    <lineage>
        <taxon>Bacteria</taxon>
        <taxon>Pseudomonadati</taxon>
        <taxon>Pseudomonadota</taxon>
        <taxon>Gammaproteobacteria</taxon>
        <taxon>Oceanospirillales</taxon>
        <taxon>Oceanospirillaceae</taxon>
        <taxon>Pontibacterium</taxon>
    </lineage>
</organism>
<keyword evidence="4" id="KW-1185">Reference proteome</keyword>
<gene>
    <name evidence="3" type="ORF">IOQ59_16760</name>
</gene>